<dbReference type="SUPFAM" id="SSF56645">
    <property type="entry name" value="Acyl-CoA dehydrogenase NM domain-like"/>
    <property type="match status" value="1"/>
</dbReference>
<feature type="domain" description="Acyl-CoA oxidase C-alpha1" evidence="1">
    <location>
        <begin position="289"/>
        <end position="422"/>
    </location>
</feature>
<dbReference type="EMBL" id="LSBJ02000012">
    <property type="protein sequence ID" value="OAQ59041.1"/>
    <property type="molecule type" value="Genomic_DNA"/>
</dbReference>
<dbReference type="OrthoDB" id="538336at2759"/>
<dbReference type="KEGG" id="pchm:VFPPC_11963"/>
<dbReference type="PANTHER" id="PTHR10909">
    <property type="entry name" value="ELECTRON TRANSPORT OXIDOREDUCTASE"/>
    <property type="match status" value="1"/>
</dbReference>
<evidence type="ECO:0000313" key="2">
    <source>
        <dbReference type="EMBL" id="OAQ59041.1"/>
    </source>
</evidence>
<dbReference type="Gene3D" id="2.40.110.10">
    <property type="entry name" value="Butyryl-CoA Dehydrogenase, subunit A, domain 2"/>
    <property type="match status" value="1"/>
</dbReference>
<accession>A0A179F0U0</accession>
<dbReference type="PANTHER" id="PTHR10909:SF382">
    <property type="entry name" value="ACYL-COENZYME A OXIDASE"/>
    <property type="match status" value="1"/>
</dbReference>
<evidence type="ECO:0000313" key="3">
    <source>
        <dbReference type="Proteomes" id="UP000078397"/>
    </source>
</evidence>
<dbReference type="GO" id="GO:0005504">
    <property type="term" value="F:fatty acid binding"/>
    <property type="evidence" value="ECO:0007669"/>
    <property type="project" value="TreeGrafter"/>
</dbReference>
<dbReference type="GO" id="GO:0055088">
    <property type="term" value="P:lipid homeostasis"/>
    <property type="evidence" value="ECO:0007669"/>
    <property type="project" value="TreeGrafter"/>
</dbReference>
<comment type="caution">
    <text evidence="2">The sequence shown here is derived from an EMBL/GenBank/DDBJ whole genome shotgun (WGS) entry which is preliminary data.</text>
</comment>
<dbReference type="InterPro" id="IPR012258">
    <property type="entry name" value="Acyl-CoA_oxidase"/>
</dbReference>
<reference evidence="2 3" key="1">
    <citation type="journal article" date="2016" name="PLoS Pathog.">
        <title>Biosynthesis of antibiotic leucinostatins in bio-control fungus Purpureocillium lilacinum and their inhibition on phytophthora revealed by genome mining.</title>
        <authorList>
            <person name="Wang G."/>
            <person name="Liu Z."/>
            <person name="Lin R."/>
            <person name="Li E."/>
            <person name="Mao Z."/>
            <person name="Ling J."/>
            <person name="Yang Y."/>
            <person name="Yin W.B."/>
            <person name="Xie B."/>
        </authorList>
    </citation>
    <scope>NUCLEOTIDE SEQUENCE [LARGE SCALE GENOMIC DNA]</scope>
    <source>
        <strain evidence="2">170</strain>
    </source>
</reference>
<dbReference type="RefSeq" id="XP_018137121.1">
    <property type="nucleotide sequence ID" value="XM_018289994.1"/>
</dbReference>
<dbReference type="STRING" id="1380566.A0A179F0U0"/>
<name>A0A179F0U0_METCM</name>
<dbReference type="Proteomes" id="UP000078397">
    <property type="component" value="Unassembled WGS sequence"/>
</dbReference>
<dbReference type="GO" id="GO:0005777">
    <property type="term" value="C:peroxisome"/>
    <property type="evidence" value="ECO:0007669"/>
    <property type="project" value="InterPro"/>
</dbReference>
<proteinExistence type="predicted"/>
<dbReference type="InterPro" id="IPR055060">
    <property type="entry name" value="ACOX_C_alpha1"/>
</dbReference>
<dbReference type="GO" id="GO:0071949">
    <property type="term" value="F:FAD binding"/>
    <property type="evidence" value="ECO:0007669"/>
    <property type="project" value="InterPro"/>
</dbReference>
<dbReference type="Gene3D" id="1.20.140.10">
    <property type="entry name" value="Butyryl-CoA Dehydrogenase, subunit A, domain 3"/>
    <property type="match status" value="1"/>
</dbReference>
<dbReference type="Pfam" id="PF22924">
    <property type="entry name" value="ACOX_C_alpha1"/>
    <property type="match status" value="1"/>
</dbReference>
<dbReference type="GeneID" id="28853988"/>
<dbReference type="GO" id="GO:0003997">
    <property type="term" value="F:acyl-CoA oxidase activity"/>
    <property type="evidence" value="ECO:0007669"/>
    <property type="project" value="InterPro"/>
</dbReference>
<dbReference type="SUPFAM" id="SSF47203">
    <property type="entry name" value="Acyl-CoA dehydrogenase C-terminal domain-like"/>
    <property type="match status" value="1"/>
</dbReference>
<dbReference type="InterPro" id="IPR036250">
    <property type="entry name" value="AcylCo_DH-like_C"/>
</dbReference>
<dbReference type="InterPro" id="IPR009100">
    <property type="entry name" value="AcylCoA_DH/oxidase_NM_dom_sf"/>
</dbReference>
<keyword evidence="3" id="KW-1185">Reference proteome</keyword>
<gene>
    <name evidence="2" type="ORF">VFPPC_11963</name>
</gene>
<sequence length="591" mass="65324">MVRTTVSPLNITTCFSEPLLSQEIWSTTREQPYPHPGENVRLHYDRARSLCKAAGLSIADIRDLSPRFWQFHFDRKDKPPRNSQQLMVTVISARDMTAFIIATIHLNLCIGTIASFAAGRPDLSALLDDLLCFKTCGEFMLTELGHGLDARNLETTATLLPNGCFDLDSPGESAWKAMPPTTPQCGMPRVAVVFARLIVDSNDRGIKPFIVKLCSAQHMCQGITSRVLPTRLGTKPLDHAITSFHHVLLPPGALLGSTCKPDDARLDFSSQIWRVSVGTLSLSIMGVSAINLASNIALTYSRRRVTSAGSSGERIPILQFSTQKRPIVKGLVSSIILKAFANWTIDQFMSPTLVGDVRRAIATVFKATVMKQARVLTELSERCGWQGLYAFNQISELLSTFLGNTVAEGDTLVLCIRLASELLGNKYTLPEPRDPTMPLAVLEKGLFEEARRRVQALGGYEEHRKTSFDKHILPRSRALIEAVGSRMAYEAARDDGTHPAVLRLYECESMGADLSWFTEHTSMSRGSFFDSISAAYEDAFPVVQTAADFDNVDKYITAPIRSEESWSEFMGTLHSFEPTLCHTALTLSSKL</sequence>
<evidence type="ECO:0000259" key="1">
    <source>
        <dbReference type="Pfam" id="PF22924"/>
    </source>
</evidence>
<dbReference type="GO" id="GO:0033540">
    <property type="term" value="P:fatty acid beta-oxidation using acyl-CoA oxidase"/>
    <property type="evidence" value="ECO:0007669"/>
    <property type="project" value="TreeGrafter"/>
</dbReference>
<dbReference type="AlphaFoldDB" id="A0A179F0U0"/>
<dbReference type="InterPro" id="IPR046373">
    <property type="entry name" value="Acyl-CoA_Oxase/DH_mid-dom_sf"/>
</dbReference>
<organism evidence="2 3">
    <name type="scientific">Pochonia chlamydosporia 170</name>
    <dbReference type="NCBI Taxonomy" id="1380566"/>
    <lineage>
        <taxon>Eukaryota</taxon>
        <taxon>Fungi</taxon>
        <taxon>Dikarya</taxon>
        <taxon>Ascomycota</taxon>
        <taxon>Pezizomycotina</taxon>
        <taxon>Sordariomycetes</taxon>
        <taxon>Hypocreomycetidae</taxon>
        <taxon>Hypocreales</taxon>
        <taxon>Clavicipitaceae</taxon>
        <taxon>Pochonia</taxon>
    </lineage>
</organism>
<protein>
    <submittedName>
        <fullName evidence="2">Acyloxidase</fullName>
    </submittedName>
</protein>